<comment type="function">
    <text evidence="7">Core component of RNA polymerase I (Pol I), a DNA-dependent RNA polymerase which synthesizes ribosomal RNA precursors using the four ribonucleoside triphosphates as substrates. Can mediate Pol I proofreading of the nascent RNA transcript. Anchors into the Pol I active site to monitor transcription fidelity and cleave mis-incorporated 5'-ribonucleotides.</text>
</comment>
<dbReference type="PANTHER" id="PTHR11239:SF14">
    <property type="entry name" value="DNA-DIRECTED RNA POLYMERASE I SUBUNIT RPA12"/>
    <property type="match status" value="1"/>
</dbReference>
<dbReference type="InterPro" id="IPR001222">
    <property type="entry name" value="Znf_TFIIS"/>
</dbReference>
<comment type="subcellular location">
    <subcellularLocation>
        <location evidence="1">Nucleus</location>
        <location evidence="1">Nucleolus</location>
    </subcellularLocation>
</comment>
<evidence type="ECO:0000313" key="12">
    <source>
        <dbReference type="Proteomes" id="UP001642483"/>
    </source>
</evidence>
<evidence type="ECO:0000256" key="1">
    <source>
        <dbReference type="ARBA" id="ARBA00004604"/>
    </source>
</evidence>
<accession>A0ABP0GQ53</accession>
<organism evidence="11 12">
    <name type="scientific">Clavelina lepadiformis</name>
    <name type="common">Light-bulb sea squirt</name>
    <name type="synonym">Ascidia lepadiformis</name>
    <dbReference type="NCBI Taxonomy" id="159417"/>
    <lineage>
        <taxon>Eukaryota</taxon>
        <taxon>Metazoa</taxon>
        <taxon>Chordata</taxon>
        <taxon>Tunicata</taxon>
        <taxon>Ascidiacea</taxon>
        <taxon>Aplousobranchia</taxon>
        <taxon>Clavelinidae</taxon>
        <taxon>Clavelina</taxon>
    </lineage>
</organism>
<comment type="function">
    <text evidence="8">DNA-dependent RNA polymerase catalyzes the transcription of DNA into RNA using the four ribonucleoside triphosphates as substrates.</text>
</comment>
<sequence length="118" mass="13527">MSFVTNTGFCPHCGTILPLPIDPNEFYLKCRCGYKMESTRCDNMIVTKAEVIFNEIKHKRDKKTKASKDMIGPSIERICTRCGHNEMTYKTQQMRSADEGMSIFYYCTKCGGLEKEDS</sequence>
<proteinExistence type="inferred from homology"/>
<evidence type="ECO:0000313" key="11">
    <source>
        <dbReference type="EMBL" id="CAK8692370.1"/>
    </source>
</evidence>
<dbReference type="PROSITE" id="PS51133">
    <property type="entry name" value="ZF_TFIIS_2"/>
    <property type="match status" value="1"/>
</dbReference>
<dbReference type="PANTHER" id="PTHR11239">
    <property type="entry name" value="DNA-DIRECTED RNA POLYMERASE"/>
    <property type="match status" value="1"/>
</dbReference>
<dbReference type="Proteomes" id="UP001642483">
    <property type="component" value="Unassembled WGS sequence"/>
</dbReference>
<gene>
    <name evidence="11" type="ORF">CVLEPA_LOCUS25645</name>
</gene>
<dbReference type="InterPro" id="IPR034004">
    <property type="entry name" value="Zn_ribbon_RPA12_C"/>
</dbReference>
<name>A0ABP0GQ53_CLALP</name>
<keyword evidence="6 8" id="KW-0539">Nucleus</keyword>
<evidence type="ECO:0000256" key="7">
    <source>
        <dbReference type="ARBA" id="ARBA00044497"/>
    </source>
</evidence>
<evidence type="ECO:0000256" key="9">
    <source>
        <dbReference type="PROSITE-ProRule" id="PRU00472"/>
    </source>
</evidence>
<evidence type="ECO:0000256" key="5">
    <source>
        <dbReference type="ARBA" id="ARBA00022833"/>
    </source>
</evidence>
<protein>
    <recommendedName>
        <fullName evidence="8">DNA-directed RNA polymerase subunit</fullName>
    </recommendedName>
</protein>
<evidence type="ECO:0000259" key="10">
    <source>
        <dbReference type="PROSITE" id="PS51133"/>
    </source>
</evidence>
<keyword evidence="2 8" id="KW-0240">DNA-directed RNA polymerase</keyword>
<reference evidence="11 12" key="1">
    <citation type="submission" date="2024-02" db="EMBL/GenBank/DDBJ databases">
        <authorList>
            <person name="Daric V."/>
            <person name="Darras S."/>
        </authorList>
    </citation>
    <scope>NUCLEOTIDE SEQUENCE [LARGE SCALE GENOMIC DNA]</scope>
</reference>
<dbReference type="SMART" id="SM00440">
    <property type="entry name" value="ZnF_C2C2"/>
    <property type="match status" value="1"/>
</dbReference>
<keyword evidence="5" id="KW-0862">Zinc</keyword>
<evidence type="ECO:0000256" key="8">
    <source>
        <dbReference type="PIRNR" id="PIRNR005586"/>
    </source>
</evidence>
<keyword evidence="4 9" id="KW-0863">Zinc-finger</keyword>
<comment type="caution">
    <text evidence="11">The sequence shown here is derived from an EMBL/GenBank/DDBJ whole genome shotgun (WGS) entry which is preliminary data.</text>
</comment>
<dbReference type="EMBL" id="CAWYQH010000130">
    <property type="protein sequence ID" value="CAK8692370.1"/>
    <property type="molecule type" value="Genomic_DNA"/>
</dbReference>
<dbReference type="InterPro" id="IPR012164">
    <property type="entry name" value="Rpa12/Rpb9/Rpc10/TFS"/>
</dbReference>
<dbReference type="PIRSF" id="PIRSF005586">
    <property type="entry name" value="RNApol_RpoM"/>
    <property type="match status" value="1"/>
</dbReference>
<comment type="similarity">
    <text evidence="8">Belongs to the archaeal rpoM/eukaryotic RPA12/RPB9/RPC11 RNA polymerase family.</text>
</comment>
<feature type="domain" description="TFIIS-type" evidence="10">
    <location>
        <begin position="75"/>
        <end position="115"/>
    </location>
</feature>
<keyword evidence="12" id="KW-1185">Reference proteome</keyword>
<dbReference type="Pfam" id="PF01096">
    <property type="entry name" value="Zn_ribbon_TFIIS"/>
    <property type="match status" value="1"/>
</dbReference>
<evidence type="ECO:0000256" key="4">
    <source>
        <dbReference type="ARBA" id="ARBA00022771"/>
    </source>
</evidence>
<evidence type="ECO:0000256" key="3">
    <source>
        <dbReference type="ARBA" id="ARBA00022723"/>
    </source>
</evidence>
<keyword evidence="8" id="KW-0804">Transcription</keyword>
<dbReference type="Gene3D" id="2.20.25.10">
    <property type="match status" value="1"/>
</dbReference>
<dbReference type="PROSITE" id="PS00466">
    <property type="entry name" value="ZF_TFIIS_1"/>
    <property type="match status" value="1"/>
</dbReference>
<dbReference type="CDD" id="cd10507">
    <property type="entry name" value="Zn-ribbon_RPA12"/>
    <property type="match status" value="1"/>
</dbReference>
<evidence type="ECO:0000256" key="2">
    <source>
        <dbReference type="ARBA" id="ARBA00022478"/>
    </source>
</evidence>
<evidence type="ECO:0000256" key="6">
    <source>
        <dbReference type="ARBA" id="ARBA00023242"/>
    </source>
</evidence>
<dbReference type="SUPFAM" id="SSF57783">
    <property type="entry name" value="Zinc beta-ribbon"/>
    <property type="match status" value="1"/>
</dbReference>
<keyword evidence="3" id="KW-0479">Metal-binding</keyword>